<proteinExistence type="predicted"/>
<comment type="caution">
    <text evidence="1">The sequence shown here is derived from an EMBL/GenBank/DDBJ whole genome shotgun (WGS) entry which is preliminary data.</text>
</comment>
<dbReference type="AlphaFoldDB" id="A0A2M9FW64"/>
<organism evidence="1 2">
    <name type="scientific">Minwuia thermotolerans</name>
    <dbReference type="NCBI Taxonomy" id="2056226"/>
    <lineage>
        <taxon>Bacteria</taxon>
        <taxon>Pseudomonadati</taxon>
        <taxon>Pseudomonadota</taxon>
        <taxon>Alphaproteobacteria</taxon>
        <taxon>Minwuiales</taxon>
        <taxon>Minwuiaceae</taxon>
        <taxon>Minwuia</taxon>
    </lineage>
</organism>
<reference evidence="1 2" key="1">
    <citation type="submission" date="2017-11" db="EMBL/GenBank/DDBJ databases">
        <title>Draft genome sequence of Rhizobiales bacterium SY3-13.</title>
        <authorList>
            <person name="Sun C."/>
        </authorList>
    </citation>
    <scope>NUCLEOTIDE SEQUENCE [LARGE SCALE GENOMIC DNA]</scope>
    <source>
        <strain evidence="1 2">SY3-13</strain>
    </source>
</reference>
<name>A0A2M9FW64_9PROT</name>
<evidence type="ECO:0008006" key="3">
    <source>
        <dbReference type="Google" id="ProtNLM"/>
    </source>
</evidence>
<protein>
    <recommendedName>
        <fullName evidence="3">Ribbon-helix-helix protein CopG domain-containing protein</fullName>
    </recommendedName>
</protein>
<accession>A0A2M9FW64</accession>
<keyword evidence="2" id="KW-1185">Reference proteome</keyword>
<dbReference type="OrthoDB" id="8453809at2"/>
<sequence length="62" mass="7467">MTEMKRFSVSVEREEYEALRHIAQSHRPPLSLQYVVRYALQEFLDKHEGQQLMLKFKGSDRK</sequence>
<dbReference type="Proteomes" id="UP000229498">
    <property type="component" value="Unassembled WGS sequence"/>
</dbReference>
<dbReference type="RefSeq" id="WP_109792425.1">
    <property type="nucleotide sequence ID" value="NZ_PHIG01000059.1"/>
</dbReference>
<dbReference type="EMBL" id="PHIG01000059">
    <property type="protein sequence ID" value="PJK27683.1"/>
    <property type="molecule type" value="Genomic_DNA"/>
</dbReference>
<evidence type="ECO:0000313" key="2">
    <source>
        <dbReference type="Proteomes" id="UP000229498"/>
    </source>
</evidence>
<gene>
    <name evidence="1" type="ORF">CVT23_20950</name>
</gene>
<evidence type="ECO:0000313" key="1">
    <source>
        <dbReference type="EMBL" id="PJK27683.1"/>
    </source>
</evidence>